<evidence type="ECO:0000256" key="4">
    <source>
        <dbReference type="PROSITE-ProRule" id="PRU00277"/>
    </source>
</evidence>
<comment type="catalytic activity">
    <reaction evidence="1 4 5">
        <text>[protein]-peptidylproline (omega=180) = [protein]-peptidylproline (omega=0)</text>
        <dbReference type="Rhea" id="RHEA:16237"/>
        <dbReference type="Rhea" id="RHEA-COMP:10747"/>
        <dbReference type="Rhea" id="RHEA-COMP:10748"/>
        <dbReference type="ChEBI" id="CHEBI:83833"/>
        <dbReference type="ChEBI" id="CHEBI:83834"/>
        <dbReference type="EC" id="5.2.1.8"/>
    </reaction>
</comment>
<dbReference type="PROSITE" id="PS51257">
    <property type="entry name" value="PROKAR_LIPOPROTEIN"/>
    <property type="match status" value="1"/>
</dbReference>
<evidence type="ECO:0000256" key="2">
    <source>
        <dbReference type="ARBA" id="ARBA00023110"/>
    </source>
</evidence>
<evidence type="ECO:0000256" key="1">
    <source>
        <dbReference type="ARBA" id="ARBA00000971"/>
    </source>
</evidence>
<keyword evidence="2 4" id="KW-0697">Rotamase</keyword>
<feature type="compositionally biased region" description="Polar residues" evidence="6">
    <location>
        <begin position="25"/>
        <end position="42"/>
    </location>
</feature>
<dbReference type="PANTHER" id="PTHR45779:SF7">
    <property type="entry name" value="PEPTIDYLPROLYL ISOMERASE"/>
    <property type="match status" value="1"/>
</dbReference>
<dbReference type="PANTHER" id="PTHR45779">
    <property type="entry name" value="PEPTIDYLPROLYL ISOMERASE"/>
    <property type="match status" value="1"/>
</dbReference>
<evidence type="ECO:0000256" key="5">
    <source>
        <dbReference type="RuleBase" id="RU003915"/>
    </source>
</evidence>
<dbReference type="PROSITE" id="PS50059">
    <property type="entry name" value="FKBP_PPIASE"/>
    <property type="match status" value="2"/>
</dbReference>
<protein>
    <recommendedName>
        <fullName evidence="5">Peptidyl-prolyl cis-trans isomerase</fullName>
        <ecNumber evidence="5">5.2.1.8</ecNumber>
    </recommendedName>
</protein>
<name>A0ABN2TPE4_9MICO</name>
<dbReference type="RefSeq" id="WP_344310662.1">
    <property type="nucleotide sequence ID" value="NZ_BAAANO010000035.1"/>
</dbReference>
<dbReference type="Proteomes" id="UP001500755">
    <property type="component" value="Unassembled WGS sequence"/>
</dbReference>
<dbReference type="InterPro" id="IPR044609">
    <property type="entry name" value="FKBP2/11"/>
</dbReference>
<comment type="caution">
    <text evidence="8">The sequence shown here is derived from an EMBL/GenBank/DDBJ whole genome shotgun (WGS) entry which is preliminary data.</text>
</comment>
<dbReference type="EMBL" id="BAAANO010000035">
    <property type="protein sequence ID" value="GAA2014416.1"/>
    <property type="molecule type" value="Genomic_DNA"/>
</dbReference>
<proteinExistence type="inferred from homology"/>
<keyword evidence="3 4" id="KW-0413">Isomerase</keyword>
<reference evidence="8 9" key="1">
    <citation type="journal article" date="2019" name="Int. J. Syst. Evol. Microbiol.">
        <title>The Global Catalogue of Microorganisms (GCM) 10K type strain sequencing project: providing services to taxonomists for standard genome sequencing and annotation.</title>
        <authorList>
            <consortium name="The Broad Institute Genomics Platform"/>
            <consortium name="The Broad Institute Genome Sequencing Center for Infectious Disease"/>
            <person name="Wu L."/>
            <person name="Ma J."/>
        </authorList>
    </citation>
    <scope>NUCLEOTIDE SEQUENCE [LARGE SCALE GENOMIC DNA]</scope>
    <source>
        <strain evidence="8 9">JCM 14546</strain>
    </source>
</reference>
<dbReference type="GO" id="GO:0016853">
    <property type="term" value="F:isomerase activity"/>
    <property type="evidence" value="ECO:0007669"/>
    <property type="project" value="UniProtKB-KW"/>
</dbReference>
<organism evidence="8 9">
    <name type="scientific">Brevibacterium samyangense</name>
    <dbReference type="NCBI Taxonomy" id="366888"/>
    <lineage>
        <taxon>Bacteria</taxon>
        <taxon>Bacillati</taxon>
        <taxon>Actinomycetota</taxon>
        <taxon>Actinomycetes</taxon>
        <taxon>Micrococcales</taxon>
        <taxon>Brevibacteriaceae</taxon>
        <taxon>Brevibacterium</taxon>
    </lineage>
</organism>
<keyword evidence="9" id="KW-1185">Reference proteome</keyword>
<feature type="domain" description="PPIase FKBP-type" evidence="7">
    <location>
        <begin position="227"/>
        <end position="318"/>
    </location>
</feature>
<dbReference type="EC" id="5.2.1.8" evidence="5"/>
<sequence length="319" mass="32786">MLRSTALSALAVAVVLLTGCGSTDEGAQSDPTAISTEDAKSTSIDDITVEGEPTAKPTVTFEAPLVVAETVSKVISEGTGPEVADGQQVTAHMSMFSGTTGEAIESSYDLGTPSGFPLDTSQINQGLYDALLGVPVGSRVLMTLNGSAAQGSPTETLVYVVDVTDAKDVPKPLERAEGQPQDPVPGMPTVTLEESGKPTISQPEGTAPTDLQVHPTIKGEGATIAEGDTVSVHYSGWLWDDASEPFDNSWDRGEPFSVTPVGSAPVIDGWNQALVGQTVGSQLLVVIPPSLGYGEAGSPPNIPGNATLVFVIDILSAVN</sequence>
<dbReference type="InterPro" id="IPR046357">
    <property type="entry name" value="PPIase_dom_sf"/>
</dbReference>
<feature type="domain" description="PPIase FKBP-type" evidence="7">
    <location>
        <begin position="86"/>
        <end position="152"/>
    </location>
</feature>
<accession>A0ABN2TPE4</accession>
<evidence type="ECO:0000313" key="9">
    <source>
        <dbReference type="Proteomes" id="UP001500755"/>
    </source>
</evidence>
<evidence type="ECO:0000259" key="7">
    <source>
        <dbReference type="PROSITE" id="PS50059"/>
    </source>
</evidence>
<evidence type="ECO:0000256" key="3">
    <source>
        <dbReference type="ARBA" id="ARBA00023235"/>
    </source>
</evidence>
<comment type="similarity">
    <text evidence="5">Belongs to the FKBP-type PPIase family.</text>
</comment>
<dbReference type="Gene3D" id="3.10.50.40">
    <property type="match status" value="2"/>
</dbReference>
<dbReference type="SUPFAM" id="SSF54534">
    <property type="entry name" value="FKBP-like"/>
    <property type="match status" value="2"/>
</dbReference>
<feature type="region of interest" description="Disordered" evidence="6">
    <location>
        <begin position="22"/>
        <end position="42"/>
    </location>
</feature>
<evidence type="ECO:0000313" key="8">
    <source>
        <dbReference type="EMBL" id="GAA2014416.1"/>
    </source>
</evidence>
<dbReference type="Pfam" id="PF00254">
    <property type="entry name" value="FKBP_C"/>
    <property type="match status" value="2"/>
</dbReference>
<evidence type="ECO:0000256" key="6">
    <source>
        <dbReference type="SAM" id="MobiDB-lite"/>
    </source>
</evidence>
<gene>
    <name evidence="8" type="ORF">GCM10009755_27690</name>
</gene>
<dbReference type="InterPro" id="IPR001179">
    <property type="entry name" value="PPIase_FKBP_dom"/>
</dbReference>